<dbReference type="CDD" id="cd00761">
    <property type="entry name" value="Glyco_tranf_GTA_type"/>
    <property type="match status" value="1"/>
</dbReference>
<keyword evidence="2 4" id="KW-0808">Transferase</keyword>
<keyword evidence="5" id="KW-1185">Reference proteome</keyword>
<evidence type="ECO:0000256" key="1">
    <source>
        <dbReference type="ARBA" id="ARBA00022676"/>
    </source>
</evidence>
<dbReference type="GO" id="GO:0016757">
    <property type="term" value="F:glycosyltransferase activity"/>
    <property type="evidence" value="ECO:0007669"/>
    <property type="project" value="UniProtKB-KW"/>
</dbReference>
<comment type="caution">
    <text evidence="4">The sequence shown here is derived from an EMBL/GenBank/DDBJ whole genome shotgun (WGS) entry which is preliminary data.</text>
</comment>
<sequence>MKIPKVSIIVPIYNVEKYLDRCMESLLNQTLKDIEIIMVDDGSPDNCPKMCDEYEKKDARIKVVHKKNGGLADARNAGLDVATGKYVAFVDSDDFVKMEMYEQLYDQTEKAKADTIYCGFYKYWSADNVKEFKNVQKTTIFEGNAVTKLAIDFVSSPVNEKKDWKYEMSVWHSIYSNDIIKKHHIRFRSEREILSEDIVFQELYLPHAKKVVYLSEPYYYYCFNNGGSLTHAKYDSSKYTRMISLYHCLCDLTRDRDPKCLRAQRFLIAYMRANVMGLIESQYSYRQTKEYLKELCNKEIWGHITYPINRLVIHSFIIAFFQKHKMYNNLIVFARSVLWLKGKR</sequence>
<evidence type="ECO:0000259" key="3">
    <source>
        <dbReference type="Pfam" id="PF00535"/>
    </source>
</evidence>
<dbReference type="InterPro" id="IPR029044">
    <property type="entry name" value="Nucleotide-diphossugar_trans"/>
</dbReference>
<gene>
    <name evidence="4" type="ORF">AAAT34_09110</name>
</gene>
<accession>A0ABV1FS06</accession>
<protein>
    <submittedName>
        <fullName evidence="4">Glycosyltransferase</fullName>
        <ecNumber evidence="4">2.4.-.-</ecNumber>
    </submittedName>
</protein>
<evidence type="ECO:0000256" key="2">
    <source>
        <dbReference type="ARBA" id="ARBA00022679"/>
    </source>
</evidence>
<dbReference type="Pfam" id="PF00535">
    <property type="entry name" value="Glycos_transf_2"/>
    <property type="match status" value="1"/>
</dbReference>
<dbReference type="EMBL" id="JBBNFP010000036">
    <property type="protein sequence ID" value="MEQ2487208.1"/>
    <property type="molecule type" value="Genomic_DNA"/>
</dbReference>
<reference evidence="4 5" key="1">
    <citation type="submission" date="2024-04" db="EMBL/GenBank/DDBJ databases">
        <title>Human intestinal bacterial collection.</title>
        <authorList>
            <person name="Pauvert C."/>
            <person name="Hitch T.C.A."/>
            <person name="Clavel T."/>
        </authorList>
    </citation>
    <scope>NUCLEOTIDE SEQUENCE [LARGE SCALE GENOMIC DNA]</scope>
    <source>
        <strain evidence="4 5">CLA-AA-H145</strain>
    </source>
</reference>
<evidence type="ECO:0000313" key="5">
    <source>
        <dbReference type="Proteomes" id="UP001487296"/>
    </source>
</evidence>
<feature type="domain" description="Glycosyltransferase 2-like" evidence="3">
    <location>
        <begin position="7"/>
        <end position="130"/>
    </location>
</feature>
<organism evidence="4 5">
    <name type="scientific">Hallella faecis</name>
    <dbReference type="NCBI Taxonomy" id="2841596"/>
    <lineage>
        <taxon>Bacteria</taxon>
        <taxon>Pseudomonadati</taxon>
        <taxon>Bacteroidota</taxon>
        <taxon>Bacteroidia</taxon>
        <taxon>Bacteroidales</taxon>
        <taxon>Prevotellaceae</taxon>
        <taxon>Hallella</taxon>
    </lineage>
</organism>
<dbReference type="SUPFAM" id="SSF53448">
    <property type="entry name" value="Nucleotide-diphospho-sugar transferases"/>
    <property type="match status" value="1"/>
</dbReference>
<evidence type="ECO:0000313" key="4">
    <source>
        <dbReference type="EMBL" id="MEQ2487208.1"/>
    </source>
</evidence>
<dbReference type="InterPro" id="IPR001173">
    <property type="entry name" value="Glyco_trans_2-like"/>
</dbReference>
<keyword evidence="1 4" id="KW-0328">Glycosyltransferase</keyword>
<dbReference type="RefSeq" id="WP_215760267.1">
    <property type="nucleotide sequence ID" value="NZ_JAHKBE010000036.1"/>
</dbReference>
<dbReference type="PANTHER" id="PTHR22916:SF51">
    <property type="entry name" value="GLYCOSYLTRANSFERASE EPSH-RELATED"/>
    <property type="match status" value="1"/>
</dbReference>
<dbReference type="Gene3D" id="3.90.550.10">
    <property type="entry name" value="Spore Coat Polysaccharide Biosynthesis Protein SpsA, Chain A"/>
    <property type="match status" value="1"/>
</dbReference>
<proteinExistence type="predicted"/>
<dbReference type="PANTHER" id="PTHR22916">
    <property type="entry name" value="GLYCOSYLTRANSFERASE"/>
    <property type="match status" value="1"/>
</dbReference>
<dbReference type="EC" id="2.4.-.-" evidence="4"/>
<dbReference type="Proteomes" id="UP001487296">
    <property type="component" value="Unassembled WGS sequence"/>
</dbReference>
<name>A0ABV1FS06_9BACT</name>